<evidence type="ECO:0000256" key="5">
    <source>
        <dbReference type="ARBA" id="ARBA00022989"/>
    </source>
</evidence>
<proteinExistence type="predicted"/>
<dbReference type="GO" id="GO:0005886">
    <property type="term" value="C:plasma membrane"/>
    <property type="evidence" value="ECO:0007669"/>
    <property type="project" value="TreeGrafter"/>
</dbReference>
<dbReference type="PROSITE" id="PS51202">
    <property type="entry name" value="RCK_C"/>
    <property type="match status" value="2"/>
</dbReference>
<dbReference type="InterPro" id="IPR036721">
    <property type="entry name" value="RCK_C_sf"/>
</dbReference>
<name>A0A8J7V3G6_9PROT</name>
<keyword evidence="3 7" id="KW-0812">Transmembrane</keyword>
<feature type="transmembrane region" description="Helical" evidence="7">
    <location>
        <begin position="532"/>
        <end position="549"/>
    </location>
</feature>
<dbReference type="Pfam" id="PF03600">
    <property type="entry name" value="CitMHS"/>
    <property type="match status" value="1"/>
</dbReference>
<feature type="transmembrane region" description="Helical" evidence="7">
    <location>
        <begin position="485"/>
        <end position="501"/>
    </location>
</feature>
<organism evidence="9 10">
    <name type="scientific">Marivibrio halodurans</name>
    <dbReference type="NCBI Taxonomy" id="2039722"/>
    <lineage>
        <taxon>Bacteria</taxon>
        <taxon>Pseudomonadati</taxon>
        <taxon>Pseudomonadota</taxon>
        <taxon>Alphaproteobacteria</taxon>
        <taxon>Rhodospirillales</taxon>
        <taxon>Rhodospirillaceae</taxon>
        <taxon>Marivibrio</taxon>
    </lineage>
</organism>
<dbReference type="AlphaFoldDB" id="A0A8J7V3G6"/>
<feature type="transmembrane region" description="Helical" evidence="7">
    <location>
        <begin position="423"/>
        <end position="439"/>
    </location>
</feature>
<keyword evidence="4" id="KW-0677">Repeat</keyword>
<dbReference type="PANTHER" id="PTHR43652">
    <property type="entry name" value="BASIC AMINO ACID ANTIPORTER YFCC-RELATED"/>
    <property type="match status" value="1"/>
</dbReference>
<sequence length="595" mass="62131">MTLDQCLILGLLALLLCFFAWGRWRYDLVAMAGLLAGVLLGLVPAEEAFQGFGHPATVTVALVLILSRALAVSGAIDGLARLVQRGSRGVPTHVASLSGTAALLSGFMNNVGALALLLPVALQSSRKAGFMPGPVLMPLAFASILGGLVTLIGTPPNILVSSFRDDALGEGFAMFDFAPVGGAVMLVGVLYLVTIGWRLVPAGDNARGVAESFEIENYLSEVRIPKKSGAHGRTVAAMEEEAGDIDIQVVALIRRGRRYAVLPRHEPLQAVDVLTIEGTAEEIDRFVDKFDLEVAAGPGQAAKDLKSGDGAIMEAVVSPGARVEGRTVEQLRFGPRHGVTLLGLSRHGRPYRGRLRKFRLQVGDVLLLQGHAKDLPDVIAQLGCLPLAERALAVGRRSKGLWALGLFAAAVAAAALGVVPITIAFGLAALGVVLVGVLSPRELYQAIEWPVIVLLGALIPIGHAMDTSGATSLIATGLIDLTDGLPAWVLVTVLLVVTMTLSDVLNNAATAVVMAPIAVTVAQTLGVPPDGFLMAVALGASCAFLTPIGHQNNALIMGPGGYRFGDYWRVGLPLEALIVAVGVPMILWVWPVSGG</sequence>
<evidence type="ECO:0000256" key="7">
    <source>
        <dbReference type="SAM" id="Phobius"/>
    </source>
</evidence>
<evidence type="ECO:0000256" key="3">
    <source>
        <dbReference type="ARBA" id="ARBA00022692"/>
    </source>
</evidence>
<keyword evidence="6 7" id="KW-0472">Membrane</keyword>
<comment type="caution">
    <text evidence="9">The sequence shown here is derived from an EMBL/GenBank/DDBJ whole genome shotgun (WGS) entry which is preliminary data.</text>
</comment>
<feature type="transmembrane region" description="Helical" evidence="7">
    <location>
        <begin position="508"/>
        <end position="526"/>
    </location>
</feature>
<keyword evidence="5 7" id="KW-1133">Transmembrane helix</keyword>
<evidence type="ECO:0000313" key="10">
    <source>
        <dbReference type="Proteomes" id="UP000672602"/>
    </source>
</evidence>
<feature type="domain" description="RCK C-terminal" evidence="8">
    <location>
        <begin position="300"/>
        <end position="384"/>
    </location>
</feature>
<dbReference type="GO" id="GO:0008324">
    <property type="term" value="F:monoatomic cation transmembrane transporter activity"/>
    <property type="evidence" value="ECO:0007669"/>
    <property type="project" value="InterPro"/>
</dbReference>
<dbReference type="SUPFAM" id="SSF116726">
    <property type="entry name" value="TrkA C-terminal domain-like"/>
    <property type="match status" value="2"/>
</dbReference>
<reference evidence="9" key="1">
    <citation type="submission" date="2021-04" db="EMBL/GenBank/DDBJ databases">
        <authorList>
            <person name="Zhang D.-C."/>
        </authorList>
    </citation>
    <scope>NUCLEOTIDE SEQUENCE</scope>
    <source>
        <strain evidence="9">CGMCC 1.15697</strain>
    </source>
</reference>
<protein>
    <submittedName>
        <fullName evidence="9">SLC13 family permease</fullName>
    </submittedName>
</protein>
<keyword evidence="10" id="KW-1185">Reference proteome</keyword>
<dbReference type="InterPro" id="IPR004680">
    <property type="entry name" value="Cit_transptr-like_dom"/>
</dbReference>
<feature type="transmembrane region" description="Helical" evidence="7">
    <location>
        <begin position="134"/>
        <end position="152"/>
    </location>
</feature>
<dbReference type="GO" id="GO:0006813">
    <property type="term" value="P:potassium ion transport"/>
    <property type="evidence" value="ECO:0007669"/>
    <property type="project" value="InterPro"/>
</dbReference>
<dbReference type="InterPro" id="IPR006037">
    <property type="entry name" value="RCK_C"/>
</dbReference>
<evidence type="ECO:0000256" key="6">
    <source>
        <dbReference type="ARBA" id="ARBA00023136"/>
    </source>
</evidence>
<feature type="transmembrane region" description="Helical" evidence="7">
    <location>
        <begin position="28"/>
        <end position="45"/>
    </location>
</feature>
<comment type="subcellular location">
    <subcellularLocation>
        <location evidence="1">Membrane</location>
        <topology evidence="1">Multi-pass membrane protein</topology>
    </subcellularLocation>
</comment>
<evidence type="ECO:0000313" key="9">
    <source>
        <dbReference type="EMBL" id="MBP5857922.1"/>
    </source>
</evidence>
<feature type="domain" description="RCK C-terminal" evidence="8">
    <location>
        <begin position="207"/>
        <end position="292"/>
    </location>
</feature>
<evidence type="ECO:0000259" key="8">
    <source>
        <dbReference type="PROSITE" id="PS51202"/>
    </source>
</evidence>
<keyword evidence="2" id="KW-0813">Transport</keyword>
<dbReference type="EMBL" id="JAGMWN010000006">
    <property type="protein sequence ID" value="MBP5857922.1"/>
    <property type="molecule type" value="Genomic_DNA"/>
</dbReference>
<feature type="transmembrane region" description="Helical" evidence="7">
    <location>
        <begin position="96"/>
        <end position="122"/>
    </location>
</feature>
<dbReference type="Proteomes" id="UP000672602">
    <property type="component" value="Unassembled WGS sequence"/>
</dbReference>
<evidence type="ECO:0000256" key="4">
    <source>
        <dbReference type="ARBA" id="ARBA00022737"/>
    </source>
</evidence>
<evidence type="ECO:0000256" key="2">
    <source>
        <dbReference type="ARBA" id="ARBA00022448"/>
    </source>
</evidence>
<feature type="transmembrane region" description="Helical" evidence="7">
    <location>
        <begin position="57"/>
        <end position="76"/>
    </location>
</feature>
<feature type="transmembrane region" description="Helical" evidence="7">
    <location>
        <begin position="172"/>
        <end position="193"/>
    </location>
</feature>
<accession>A0A8J7V3G6</accession>
<feature type="transmembrane region" description="Helical" evidence="7">
    <location>
        <begin position="400"/>
        <end position="417"/>
    </location>
</feature>
<feature type="transmembrane region" description="Helical" evidence="7">
    <location>
        <begin position="7"/>
        <end position="22"/>
    </location>
</feature>
<feature type="transmembrane region" description="Helical" evidence="7">
    <location>
        <begin position="446"/>
        <end position="465"/>
    </location>
</feature>
<dbReference type="PANTHER" id="PTHR43652:SF2">
    <property type="entry name" value="BASIC AMINO ACID ANTIPORTER YFCC-RELATED"/>
    <property type="match status" value="1"/>
</dbReference>
<evidence type="ECO:0000256" key="1">
    <source>
        <dbReference type="ARBA" id="ARBA00004141"/>
    </source>
</evidence>
<dbReference type="Pfam" id="PF02080">
    <property type="entry name" value="TrkA_C"/>
    <property type="match status" value="2"/>
</dbReference>
<dbReference type="InterPro" id="IPR051679">
    <property type="entry name" value="DASS-Related_Transporters"/>
</dbReference>
<dbReference type="Gene3D" id="3.30.70.1450">
    <property type="entry name" value="Regulator of K+ conductance, C-terminal domain"/>
    <property type="match status" value="2"/>
</dbReference>
<dbReference type="RefSeq" id="WP_210682516.1">
    <property type="nucleotide sequence ID" value="NZ_JAGMWN010000006.1"/>
</dbReference>
<feature type="transmembrane region" description="Helical" evidence="7">
    <location>
        <begin position="570"/>
        <end position="590"/>
    </location>
</feature>
<gene>
    <name evidence="9" type="ORF">KAJ83_12960</name>
</gene>